<dbReference type="Proteomes" id="UP000050317">
    <property type="component" value="Unassembled WGS sequence"/>
</dbReference>
<reference evidence="1 2" key="1">
    <citation type="submission" date="2015-09" db="EMBL/GenBank/DDBJ databases">
        <title>Genome announcement of multiple Pseudomonas syringae strains.</title>
        <authorList>
            <person name="Thakur S."/>
            <person name="Wang P.W."/>
            <person name="Gong Y."/>
            <person name="Weir B.S."/>
            <person name="Guttman D.S."/>
        </authorList>
    </citation>
    <scope>NUCLEOTIDE SEQUENCE [LARGE SCALE GENOMIC DNA]</scope>
    <source>
        <strain evidence="1 2">ICMP3963</strain>
    </source>
</reference>
<gene>
    <name evidence="1" type="ORF">ALO40_101983</name>
</gene>
<accession>A0A0Q0D1B6</accession>
<evidence type="ECO:0000313" key="1">
    <source>
        <dbReference type="EMBL" id="KPZ19900.1"/>
    </source>
</evidence>
<proteinExistence type="predicted"/>
<evidence type="ECO:0000313" key="2">
    <source>
        <dbReference type="Proteomes" id="UP000050317"/>
    </source>
</evidence>
<name>A0A0Q0D1B6_9PSED</name>
<sequence length="75" mass="7833">MYNAERTARAQAGLITDVFRQGGEQRRVDVFRKTPAGLIGSARVGQAALVAEAAHRAQAGVGHGGCHAGIRHRAG</sequence>
<comment type="caution">
    <text evidence="1">The sequence shown here is derived from an EMBL/GenBank/DDBJ whole genome shotgun (WGS) entry which is preliminary data.</text>
</comment>
<protein>
    <submittedName>
        <fullName evidence="1">Uncharacterized protein</fullName>
    </submittedName>
</protein>
<organism evidence="1 2">
    <name type="scientific">Pseudomonas syringae pv. viburni</name>
    <dbReference type="NCBI Taxonomy" id="251703"/>
    <lineage>
        <taxon>Bacteria</taxon>
        <taxon>Pseudomonadati</taxon>
        <taxon>Pseudomonadota</taxon>
        <taxon>Gammaproteobacteria</taxon>
        <taxon>Pseudomonadales</taxon>
        <taxon>Pseudomonadaceae</taxon>
        <taxon>Pseudomonas</taxon>
    </lineage>
</organism>
<dbReference type="AlphaFoldDB" id="A0A0Q0D1B6"/>
<dbReference type="EMBL" id="LJRR01000120">
    <property type="protein sequence ID" value="KPZ19900.1"/>
    <property type="molecule type" value="Genomic_DNA"/>
</dbReference>